<keyword evidence="3" id="KW-1185">Reference proteome</keyword>
<proteinExistence type="predicted"/>
<sequence length="509" mass="54174">MTDRRTVRNSCLAILPTLLLVLSLSGAYAQTIVSFDGDRGPGIETCKPKIGPIHCDRAEMDVAASGKQVVQVTWQNVNVYDPAGNLLKSTPLSAVIRAAGLDPNPPRGGGPFEPHIIYDEFIERWVITVTCRNDCTLVSAGPDATGAWGGTSLSCLQGGACLDRDPGLKLGYDKNGIYVCGGHIGDDNLATVPGVSYDCFAVPSNEVKAIAQGIAPTHINRGHNMPLDIVPAIDHDPTKAAAAPAFFANKSCDRTAQYACQRSPNFSFDWIVNTFTWNGGGGTYNSGGSQQVIKTDVGSKSNKWLYNTPCCADIMSIPQAGSEVTLRAAPSHRLMNVVQHGWHLYGVLGTGPCREACGSQGADPNNILIYVDLDCSQPAACVVSQTAKLASTDLHLEFGTIGVDGEGNIGIVGTASSARTNLSVLLWTHRKDDPAGRFADPATVVAGTQPYTCRNEKSMAPMGNSVGILTALDPVDRKTLWATQQWANDISPCVWATRIVGYKIMPEKQ</sequence>
<evidence type="ECO:0000256" key="1">
    <source>
        <dbReference type="SAM" id="SignalP"/>
    </source>
</evidence>
<keyword evidence="1" id="KW-0732">Signal</keyword>
<dbReference type="STRING" id="29421.B2M20_14810"/>
<dbReference type="EMBL" id="MWPQ01000051">
    <property type="protein sequence ID" value="OPH82020.1"/>
    <property type="molecule type" value="Genomic_DNA"/>
</dbReference>
<comment type="caution">
    <text evidence="2">The sequence shown here is derived from an EMBL/GenBank/DDBJ whole genome shotgun (WGS) entry which is preliminary data.</text>
</comment>
<evidence type="ECO:0000313" key="2">
    <source>
        <dbReference type="EMBL" id="OPH82020.1"/>
    </source>
</evidence>
<gene>
    <name evidence="2" type="ORF">B2M20_14810</name>
</gene>
<dbReference type="AlphaFoldDB" id="A0A1V4HWS3"/>
<protein>
    <recommendedName>
        <fullName evidence="4">Chitin-binding type-4 domain-containing protein</fullName>
    </recommendedName>
</protein>
<dbReference type="Proteomes" id="UP000189940">
    <property type="component" value="Unassembled WGS sequence"/>
</dbReference>
<organism evidence="2 3">
    <name type="scientific">Nitrobacter vulgaris</name>
    <dbReference type="NCBI Taxonomy" id="29421"/>
    <lineage>
        <taxon>Bacteria</taxon>
        <taxon>Pseudomonadati</taxon>
        <taxon>Pseudomonadota</taxon>
        <taxon>Alphaproteobacteria</taxon>
        <taxon>Hyphomicrobiales</taxon>
        <taxon>Nitrobacteraceae</taxon>
        <taxon>Nitrobacter</taxon>
    </lineage>
</organism>
<name>A0A1V4HWS3_NITVU</name>
<accession>A0A1V4HWS3</accession>
<reference evidence="2 3" key="1">
    <citation type="submission" date="2017-02" db="EMBL/GenBank/DDBJ databases">
        <title>Genome sequence of the nitrite-oxidizing bacterium Nitrobacter vulgaris strain Ab1.</title>
        <authorList>
            <person name="Mellbye B.L."/>
            <person name="Davis E.W."/>
            <person name="Spieck E."/>
            <person name="Chang J.H."/>
            <person name="Bottomley P.J."/>
            <person name="Sayavedra-Soto L.A."/>
        </authorList>
    </citation>
    <scope>NUCLEOTIDE SEQUENCE [LARGE SCALE GENOMIC DNA]</scope>
    <source>
        <strain evidence="2 3">Ab1</strain>
    </source>
</reference>
<evidence type="ECO:0000313" key="3">
    <source>
        <dbReference type="Proteomes" id="UP000189940"/>
    </source>
</evidence>
<evidence type="ECO:0008006" key="4">
    <source>
        <dbReference type="Google" id="ProtNLM"/>
    </source>
</evidence>
<feature type="chain" id="PRO_5013183557" description="Chitin-binding type-4 domain-containing protein" evidence="1">
    <location>
        <begin position="30"/>
        <end position="509"/>
    </location>
</feature>
<feature type="signal peptide" evidence="1">
    <location>
        <begin position="1"/>
        <end position="29"/>
    </location>
</feature>
<dbReference type="RefSeq" id="WP_079447805.1">
    <property type="nucleotide sequence ID" value="NZ_JAVDPZ010000022.1"/>
</dbReference>